<evidence type="ECO:0000256" key="2">
    <source>
        <dbReference type="PROSITE-ProRule" id="PRU00169"/>
    </source>
</evidence>
<dbReference type="RefSeq" id="WP_191162575.1">
    <property type="nucleotide sequence ID" value="NZ_JACWMX010000003.1"/>
</dbReference>
<dbReference type="Proteomes" id="UP000619078">
    <property type="component" value="Unassembled WGS sequence"/>
</dbReference>
<proteinExistence type="predicted"/>
<feature type="modified residue" description="4-aspartylphosphate" evidence="2">
    <location>
        <position position="53"/>
    </location>
</feature>
<dbReference type="CDD" id="cd17574">
    <property type="entry name" value="REC_OmpR"/>
    <property type="match status" value="1"/>
</dbReference>
<dbReference type="Pfam" id="PF00072">
    <property type="entry name" value="Response_reg"/>
    <property type="match status" value="1"/>
</dbReference>
<dbReference type="PANTHER" id="PTHR44591:SF3">
    <property type="entry name" value="RESPONSE REGULATORY DOMAIN-CONTAINING PROTEIN"/>
    <property type="match status" value="1"/>
</dbReference>
<dbReference type="AlphaFoldDB" id="A0A926NWL3"/>
<reference evidence="4" key="1">
    <citation type="submission" date="2020-09" db="EMBL/GenBank/DDBJ databases">
        <title>Novel species of Mucilaginibacter isolated from a glacier on the Tibetan Plateau.</title>
        <authorList>
            <person name="Liu Q."/>
            <person name="Xin Y.-H."/>
        </authorList>
    </citation>
    <scope>NUCLEOTIDE SEQUENCE</scope>
    <source>
        <strain evidence="4">ZB1P21</strain>
    </source>
</reference>
<name>A0A926NWL3_9SPHI</name>
<organism evidence="4 5">
    <name type="scientific">Mucilaginibacter glaciei</name>
    <dbReference type="NCBI Taxonomy" id="2772109"/>
    <lineage>
        <taxon>Bacteria</taxon>
        <taxon>Pseudomonadati</taxon>
        <taxon>Bacteroidota</taxon>
        <taxon>Sphingobacteriia</taxon>
        <taxon>Sphingobacteriales</taxon>
        <taxon>Sphingobacteriaceae</taxon>
        <taxon>Mucilaginibacter</taxon>
    </lineage>
</organism>
<dbReference type="PANTHER" id="PTHR44591">
    <property type="entry name" value="STRESS RESPONSE REGULATOR PROTEIN 1"/>
    <property type="match status" value="1"/>
</dbReference>
<dbReference type="Gene3D" id="3.40.50.2300">
    <property type="match status" value="1"/>
</dbReference>
<dbReference type="InterPro" id="IPR011006">
    <property type="entry name" value="CheY-like_superfamily"/>
</dbReference>
<dbReference type="EMBL" id="JACWMX010000003">
    <property type="protein sequence ID" value="MBD1393049.1"/>
    <property type="molecule type" value="Genomic_DNA"/>
</dbReference>
<dbReference type="InterPro" id="IPR050595">
    <property type="entry name" value="Bact_response_regulator"/>
</dbReference>
<evidence type="ECO:0000313" key="5">
    <source>
        <dbReference type="Proteomes" id="UP000619078"/>
    </source>
</evidence>
<evidence type="ECO:0000259" key="3">
    <source>
        <dbReference type="PROSITE" id="PS50110"/>
    </source>
</evidence>
<comment type="caution">
    <text evidence="4">The sequence shown here is derived from an EMBL/GenBank/DDBJ whole genome shotgun (WGS) entry which is preliminary data.</text>
</comment>
<dbReference type="SMART" id="SM00448">
    <property type="entry name" value="REC"/>
    <property type="match status" value="1"/>
</dbReference>
<feature type="domain" description="Response regulatory" evidence="3">
    <location>
        <begin position="4"/>
        <end position="118"/>
    </location>
</feature>
<keyword evidence="1 2" id="KW-0597">Phosphoprotein</keyword>
<dbReference type="InterPro" id="IPR001789">
    <property type="entry name" value="Sig_transdc_resp-reg_receiver"/>
</dbReference>
<dbReference type="PROSITE" id="PS50110">
    <property type="entry name" value="RESPONSE_REGULATORY"/>
    <property type="match status" value="1"/>
</dbReference>
<keyword evidence="5" id="KW-1185">Reference proteome</keyword>
<sequence>MREKILVIEDEPIIGEMMCILLEMEGYKVISLSDTGMARKKLESNEVALVMLDLNLTGEGGHSMCRYIKSHADLKHVPVILVSANTDLAQIKEDCGADDYIAKPFELSDFVKKVNRFAGGSQHRLI</sequence>
<evidence type="ECO:0000256" key="1">
    <source>
        <dbReference type="ARBA" id="ARBA00022553"/>
    </source>
</evidence>
<protein>
    <submittedName>
        <fullName evidence="4">Response regulator</fullName>
    </submittedName>
</protein>
<dbReference type="SUPFAM" id="SSF52172">
    <property type="entry name" value="CheY-like"/>
    <property type="match status" value="1"/>
</dbReference>
<accession>A0A926NWL3</accession>
<dbReference type="GO" id="GO:0000160">
    <property type="term" value="P:phosphorelay signal transduction system"/>
    <property type="evidence" value="ECO:0007669"/>
    <property type="project" value="InterPro"/>
</dbReference>
<gene>
    <name evidence="4" type="ORF">IDJ76_08065</name>
</gene>
<evidence type="ECO:0000313" key="4">
    <source>
        <dbReference type="EMBL" id="MBD1393049.1"/>
    </source>
</evidence>